<dbReference type="InterPro" id="IPR002919">
    <property type="entry name" value="TIL_dom"/>
</dbReference>
<sequence length="573" mass="61675">MKGCIFLITLCMLLLLGSQSSNAQPDEEECPLHELDVDCVNPCNTCELQKKPCPRTEQCVPGCDCKPGFLRNKFGYCIPKRFCGAPEVPASNPEEEPDDEKVGNRGGCPDVSACNSSCRIRNLTLGYCSEENCICSSEKHLVETDKKEVAESGGCPNERICAESCERRGFRSSVCLGPRRGFCNCYTPVKLQSEVEPGGNREVAESGGCPSERICTQSCARRNFKAGICLGPGRGFCNCYTPVRMQPEVEPPGNREVAESGGCPSERICTQSCARRNFKSGICLGPGRGFCNCYTPVRMQPEVEPLGNQEVAESGGCPSERICTQSCARRNFKAGICLGPGRGFCNCYTPIKLQSEVEPPGNREVAESGGCPSERICTQSCARRNFKAGICLGPGRGFCNCYTPIKLLLEVEPPGNREVAESGGCPSERICTQSCARRNFKSGICLGPGRGFCNCYTPVKLDNGGETLGNREVAESGGCPSNLACSQSCKRQGFKTGLCLGPGQKKCNCYNSMFVPAEGSSSDNREVADSGGCPSTLRCIKSCNRRNFETGVCQGPRRAFCTCYSNSSTLKAS</sequence>
<feature type="domain" description="TIL" evidence="2">
    <location>
        <begin position="30"/>
        <end position="83"/>
    </location>
</feature>
<evidence type="ECO:0000259" key="2">
    <source>
        <dbReference type="Pfam" id="PF01826"/>
    </source>
</evidence>
<comment type="caution">
    <text evidence="3">The sequence shown here is derived from an EMBL/GenBank/DDBJ whole genome shotgun (WGS) entry which is preliminary data.</text>
</comment>
<reference evidence="3 4" key="1">
    <citation type="journal article" date="2022" name="Nat. Ecol. Evol.">
        <title>A masculinizing supergene underlies an exaggerated male reproductive morph in a spider.</title>
        <authorList>
            <person name="Hendrickx F."/>
            <person name="De Corte Z."/>
            <person name="Sonet G."/>
            <person name="Van Belleghem S.M."/>
            <person name="Kostlbacher S."/>
            <person name="Vangestel C."/>
        </authorList>
    </citation>
    <scope>NUCLEOTIDE SEQUENCE [LARGE SCALE GENOMIC DNA]</scope>
    <source>
        <strain evidence="3">W744_W776</strain>
    </source>
</reference>
<evidence type="ECO:0000313" key="3">
    <source>
        <dbReference type="EMBL" id="KAG8189641.1"/>
    </source>
</evidence>
<accession>A0AAV6V193</accession>
<dbReference type="Gene3D" id="2.10.25.10">
    <property type="entry name" value="Laminin"/>
    <property type="match status" value="1"/>
</dbReference>
<dbReference type="AlphaFoldDB" id="A0AAV6V193"/>
<protein>
    <recommendedName>
        <fullName evidence="2">TIL domain-containing protein</fullName>
    </recommendedName>
</protein>
<dbReference type="Proteomes" id="UP000827092">
    <property type="component" value="Unassembled WGS sequence"/>
</dbReference>
<dbReference type="CDD" id="cd19941">
    <property type="entry name" value="TIL"/>
    <property type="match status" value="1"/>
</dbReference>
<keyword evidence="4" id="KW-1185">Reference proteome</keyword>
<dbReference type="InterPro" id="IPR036084">
    <property type="entry name" value="Ser_inhib-like_sf"/>
</dbReference>
<feature type="signal peptide" evidence="1">
    <location>
        <begin position="1"/>
        <end position="23"/>
    </location>
</feature>
<evidence type="ECO:0000313" key="4">
    <source>
        <dbReference type="Proteomes" id="UP000827092"/>
    </source>
</evidence>
<keyword evidence="1" id="KW-0732">Signal</keyword>
<dbReference type="EMBL" id="JAFNEN010000208">
    <property type="protein sequence ID" value="KAG8189641.1"/>
    <property type="molecule type" value="Genomic_DNA"/>
</dbReference>
<dbReference type="Pfam" id="PF01826">
    <property type="entry name" value="TIL"/>
    <property type="match status" value="1"/>
</dbReference>
<gene>
    <name evidence="3" type="ORF">JTE90_018490</name>
</gene>
<organism evidence="3 4">
    <name type="scientific">Oedothorax gibbosus</name>
    <dbReference type="NCBI Taxonomy" id="931172"/>
    <lineage>
        <taxon>Eukaryota</taxon>
        <taxon>Metazoa</taxon>
        <taxon>Ecdysozoa</taxon>
        <taxon>Arthropoda</taxon>
        <taxon>Chelicerata</taxon>
        <taxon>Arachnida</taxon>
        <taxon>Araneae</taxon>
        <taxon>Araneomorphae</taxon>
        <taxon>Entelegynae</taxon>
        <taxon>Araneoidea</taxon>
        <taxon>Linyphiidae</taxon>
        <taxon>Erigoninae</taxon>
        <taxon>Oedothorax</taxon>
    </lineage>
</organism>
<dbReference type="SUPFAM" id="SSF57567">
    <property type="entry name" value="Serine protease inhibitors"/>
    <property type="match status" value="1"/>
</dbReference>
<proteinExistence type="predicted"/>
<name>A0AAV6V193_9ARAC</name>
<evidence type="ECO:0000256" key="1">
    <source>
        <dbReference type="SAM" id="SignalP"/>
    </source>
</evidence>
<feature type="chain" id="PRO_5043484862" description="TIL domain-containing protein" evidence="1">
    <location>
        <begin position="24"/>
        <end position="573"/>
    </location>
</feature>